<keyword evidence="4 8" id="KW-0547">Nucleotide-binding</keyword>
<feature type="domain" description="ABC transporter" evidence="9">
    <location>
        <begin position="22"/>
        <end position="252"/>
    </location>
</feature>
<evidence type="ECO:0000256" key="5">
    <source>
        <dbReference type="ARBA" id="ARBA00022840"/>
    </source>
</evidence>
<dbReference type="GO" id="GO:0016887">
    <property type="term" value="F:ATP hydrolysis activity"/>
    <property type="evidence" value="ECO:0007669"/>
    <property type="project" value="InterPro"/>
</dbReference>
<evidence type="ECO:0000256" key="3">
    <source>
        <dbReference type="ARBA" id="ARBA00022519"/>
    </source>
</evidence>
<dbReference type="Gene3D" id="3.40.50.300">
    <property type="entry name" value="P-loop containing nucleotide triphosphate hydrolases"/>
    <property type="match status" value="1"/>
</dbReference>
<sequence>MATATGANNNAPAGQASADVLVKIDRITKKFDETVAVDDVSLTINRGEIFALLGGSGSGKSTLLRMLAGFERPSDGRIFVDGQDITDLPPYERPINMMFQSYALFPHMSVEQNIAFGLKQDGLPKAEIEARVAEMLKLVHMSQYAKRKPHQLSGGQRQRVALARSLAKRPKLLLLDEPMGALDKKLRSQMQLELVEIIERVGVTCIMVTHDQEEAMTMAQRIAIMHHGWIAQVGSPVDIYESPNSRLVAEFIGNVNLFDGQVVSDMEDHAIIQCPDLERPIYVGHGVSTSVQDKSITYALRPEKLLIAAEKPDCEHNWFTGVVHDIAYLGGHSVYYIKLPSGLLVQSFIANTERRAGRPSWGEEVFIYWEDDSGVALRS</sequence>
<evidence type="ECO:0000256" key="7">
    <source>
        <dbReference type="ARBA" id="ARBA00023136"/>
    </source>
</evidence>
<dbReference type="AlphaFoldDB" id="A0A1H7T891"/>
<dbReference type="GO" id="GO:0015847">
    <property type="term" value="P:putrescine transport"/>
    <property type="evidence" value="ECO:0007669"/>
    <property type="project" value="UniProtKB-ARBA"/>
</dbReference>
<evidence type="ECO:0000256" key="6">
    <source>
        <dbReference type="ARBA" id="ARBA00022967"/>
    </source>
</evidence>
<dbReference type="InterPro" id="IPR005893">
    <property type="entry name" value="PotA-like"/>
</dbReference>
<keyword evidence="5 8" id="KW-0067">ATP-binding</keyword>
<proteinExistence type="inferred from homology"/>
<dbReference type="InterPro" id="IPR017871">
    <property type="entry name" value="ABC_transporter-like_CS"/>
</dbReference>
<dbReference type="PANTHER" id="PTHR42781">
    <property type="entry name" value="SPERMIDINE/PUTRESCINE IMPORT ATP-BINDING PROTEIN POTA"/>
    <property type="match status" value="1"/>
</dbReference>
<evidence type="ECO:0000256" key="1">
    <source>
        <dbReference type="ARBA" id="ARBA00022448"/>
    </source>
</evidence>
<dbReference type="InterPro" id="IPR027417">
    <property type="entry name" value="P-loop_NTPase"/>
</dbReference>
<dbReference type="GO" id="GO:0005524">
    <property type="term" value="F:ATP binding"/>
    <property type="evidence" value="ECO:0007669"/>
    <property type="project" value="UniProtKB-KW"/>
</dbReference>
<dbReference type="GO" id="GO:0043190">
    <property type="term" value="C:ATP-binding cassette (ABC) transporter complex"/>
    <property type="evidence" value="ECO:0007669"/>
    <property type="project" value="InterPro"/>
</dbReference>
<gene>
    <name evidence="8" type="primary">potA</name>
    <name evidence="10" type="ORF">SAMN05216214_1257</name>
</gene>
<dbReference type="Gene3D" id="2.40.50.100">
    <property type="match status" value="1"/>
</dbReference>
<comment type="subunit">
    <text evidence="8">The complex is composed of two ATP-binding proteins (PotA), two transmembrane proteins (PotB and PotC) and a solute-binding protein (PotD).</text>
</comment>
<name>A0A1H7T891_9GAMM</name>
<dbReference type="PROSITE" id="PS50893">
    <property type="entry name" value="ABC_TRANSPORTER_2"/>
    <property type="match status" value="1"/>
</dbReference>
<dbReference type="InterPro" id="IPR050093">
    <property type="entry name" value="ABC_SmlMolc_Importer"/>
</dbReference>
<reference evidence="10 11" key="1">
    <citation type="submission" date="2016-10" db="EMBL/GenBank/DDBJ databases">
        <authorList>
            <person name="de Groot N.N."/>
        </authorList>
    </citation>
    <scope>NUCLEOTIDE SEQUENCE [LARGE SCALE GENOMIC DNA]</scope>
    <source>
        <strain evidence="10 11">JCM 19513</strain>
    </source>
</reference>
<dbReference type="NCBIfam" id="TIGR01187">
    <property type="entry name" value="potA"/>
    <property type="match status" value="1"/>
</dbReference>
<dbReference type="GO" id="GO:0015417">
    <property type="term" value="F:ABC-type polyamine transporter activity"/>
    <property type="evidence" value="ECO:0007669"/>
    <property type="project" value="UniProtKB-EC"/>
</dbReference>
<dbReference type="InterPro" id="IPR003593">
    <property type="entry name" value="AAA+_ATPase"/>
</dbReference>
<protein>
    <recommendedName>
        <fullName evidence="8">Spermidine/putrescine import ATP-binding protein PotA</fullName>
        <ecNumber evidence="8">7.6.2.11</ecNumber>
    </recommendedName>
</protein>
<dbReference type="Pfam" id="PF00005">
    <property type="entry name" value="ABC_tran"/>
    <property type="match status" value="1"/>
</dbReference>
<evidence type="ECO:0000313" key="11">
    <source>
        <dbReference type="Proteomes" id="UP000185766"/>
    </source>
</evidence>
<comment type="catalytic activity">
    <reaction evidence="8">
        <text>ATP + H2O + polyamine-[polyamine-binding protein]Side 1 = ADP + phosphate + polyamineSide 2 + [polyamine-binding protein]Side 1.</text>
        <dbReference type="EC" id="7.6.2.11"/>
    </reaction>
</comment>
<organism evidence="10 11">
    <name type="scientific">Atopomonas hussainii</name>
    <dbReference type="NCBI Taxonomy" id="1429083"/>
    <lineage>
        <taxon>Bacteria</taxon>
        <taxon>Pseudomonadati</taxon>
        <taxon>Pseudomonadota</taxon>
        <taxon>Gammaproteobacteria</taxon>
        <taxon>Pseudomonadales</taxon>
        <taxon>Pseudomonadaceae</taxon>
        <taxon>Atopomonas</taxon>
    </lineage>
</organism>
<dbReference type="STRING" id="1429083.GCA_001885685_02220"/>
<dbReference type="Pfam" id="PF08402">
    <property type="entry name" value="TOBE_2"/>
    <property type="match status" value="1"/>
</dbReference>
<dbReference type="FunFam" id="3.40.50.300:FF:000133">
    <property type="entry name" value="Spermidine/putrescine import ATP-binding protein PotA"/>
    <property type="match status" value="1"/>
</dbReference>
<evidence type="ECO:0000256" key="2">
    <source>
        <dbReference type="ARBA" id="ARBA00022475"/>
    </source>
</evidence>
<accession>A0A1H7T891</accession>
<dbReference type="RefSeq" id="WP_074870688.1">
    <property type="nucleotide sequence ID" value="NZ_FOAS01000025.1"/>
</dbReference>
<evidence type="ECO:0000256" key="8">
    <source>
        <dbReference type="RuleBase" id="RU364083"/>
    </source>
</evidence>
<dbReference type="InterPro" id="IPR013611">
    <property type="entry name" value="Transp-assoc_OB_typ2"/>
</dbReference>
<dbReference type="InterPro" id="IPR003439">
    <property type="entry name" value="ABC_transporter-like_ATP-bd"/>
</dbReference>
<keyword evidence="7 8" id="KW-0472">Membrane</keyword>
<dbReference type="EMBL" id="FOAS01000025">
    <property type="protein sequence ID" value="SEL81112.1"/>
    <property type="molecule type" value="Genomic_DNA"/>
</dbReference>
<comment type="function">
    <text evidence="8">Part of the ABC transporter complex PotABCD involved in spermidine/putrescine import. Responsible for energy coupling to the transport system.</text>
</comment>
<dbReference type="SMART" id="SM00382">
    <property type="entry name" value="AAA"/>
    <property type="match status" value="1"/>
</dbReference>
<dbReference type="InterPro" id="IPR008995">
    <property type="entry name" value="Mo/tungstate-bd_C_term_dom"/>
</dbReference>
<keyword evidence="6 8" id="KW-1278">Translocase</keyword>
<evidence type="ECO:0000313" key="10">
    <source>
        <dbReference type="EMBL" id="SEL81112.1"/>
    </source>
</evidence>
<evidence type="ECO:0000256" key="4">
    <source>
        <dbReference type="ARBA" id="ARBA00022741"/>
    </source>
</evidence>
<dbReference type="Proteomes" id="UP000185766">
    <property type="component" value="Unassembled WGS sequence"/>
</dbReference>
<dbReference type="FunFam" id="2.40.50.100:FF:000034">
    <property type="entry name" value="Spermidine/putrescine import ATP-binding protein PotA"/>
    <property type="match status" value="1"/>
</dbReference>
<dbReference type="EC" id="7.6.2.11" evidence="8"/>
<evidence type="ECO:0000259" key="9">
    <source>
        <dbReference type="PROSITE" id="PS50893"/>
    </source>
</evidence>
<dbReference type="SUPFAM" id="SSF52540">
    <property type="entry name" value="P-loop containing nucleoside triphosphate hydrolases"/>
    <property type="match status" value="1"/>
</dbReference>
<keyword evidence="3" id="KW-0997">Cell inner membrane</keyword>
<keyword evidence="1 8" id="KW-0813">Transport</keyword>
<dbReference type="PROSITE" id="PS00211">
    <property type="entry name" value="ABC_TRANSPORTER_1"/>
    <property type="match status" value="1"/>
</dbReference>
<keyword evidence="11" id="KW-1185">Reference proteome</keyword>
<comment type="similarity">
    <text evidence="8">Belongs to the ABC transporter superfamily. Spermidine/putrescine importer (TC 3.A.1.11.1) family.</text>
</comment>
<dbReference type="PANTHER" id="PTHR42781:SF5">
    <property type="entry name" value="PUTRESCINE TRANSPORT ATP-BINDING PROTEIN POTG"/>
    <property type="match status" value="1"/>
</dbReference>
<keyword evidence="2 8" id="KW-1003">Cell membrane</keyword>
<dbReference type="SUPFAM" id="SSF50331">
    <property type="entry name" value="MOP-like"/>
    <property type="match status" value="1"/>
</dbReference>